<dbReference type="Proteomes" id="UP000076603">
    <property type="component" value="Unassembled WGS sequence"/>
</dbReference>
<evidence type="ECO:0000313" key="6">
    <source>
        <dbReference type="Proteomes" id="UP000076603"/>
    </source>
</evidence>
<dbReference type="InterPro" id="IPR012349">
    <property type="entry name" value="Split_barrel_FMN-bd"/>
</dbReference>
<dbReference type="GO" id="GO:0016646">
    <property type="term" value="F:oxidoreductase activity, acting on the CH-NH group of donors, NAD or NADP as acceptor"/>
    <property type="evidence" value="ECO:0007669"/>
    <property type="project" value="UniProtKB-ARBA"/>
</dbReference>
<dbReference type="Pfam" id="PF01613">
    <property type="entry name" value="Flavin_Reduct"/>
    <property type="match status" value="1"/>
</dbReference>
<dbReference type="SUPFAM" id="SSF50475">
    <property type="entry name" value="FMN-binding split barrel"/>
    <property type="match status" value="1"/>
</dbReference>
<evidence type="ECO:0000313" key="5">
    <source>
        <dbReference type="EMBL" id="KZL92774.1"/>
    </source>
</evidence>
<dbReference type="PATRIC" id="fig|1121326.3.peg.2594"/>
<dbReference type="RefSeq" id="WP_242873015.1">
    <property type="nucleotide sequence ID" value="NZ_FQXL01000023.1"/>
</dbReference>
<feature type="domain" description="Flavin reductase like" evidence="4">
    <location>
        <begin position="22"/>
        <end position="133"/>
    </location>
</feature>
<evidence type="ECO:0000256" key="3">
    <source>
        <dbReference type="ARBA" id="ARBA00038054"/>
    </source>
</evidence>
<dbReference type="PANTHER" id="PTHR43567:SF1">
    <property type="entry name" value="FLAVOREDOXIN"/>
    <property type="match status" value="1"/>
</dbReference>
<accession>A0A162TKU6</accession>
<evidence type="ECO:0000259" key="4">
    <source>
        <dbReference type="Pfam" id="PF01613"/>
    </source>
</evidence>
<dbReference type="STRING" id="1121326.CLMAG_25880"/>
<dbReference type="PANTHER" id="PTHR43567">
    <property type="entry name" value="FLAVOREDOXIN-RELATED-RELATED"/>
    <property type="match status" value="1"/>
</dbReference>
<comment type="cofactor">
    <cofactor evidence="1">
        <name>FMN</name>
        <dbReference type="ChEBI" id="CHEBI:58210"/>
    </cofactor>
</comment>
<name>A0A162TKU6_9CLOT</name>
<dbReference type="Gene3D" id="2.30.110.10">
    <property type="entry name" value="Electron Transport, Fmn-binding Protein, Chain A"/>
    <property type="match status" value="1"/>
</dbReference>
<keyword evidence="2" id="KW-0285">Flavoprotein</keyword>
<dbReference type="InterPro" id="IPR002563">
    <property type="entry name" value="Flavin_Rdtase-like_dom"/>
</dbReference>
<keyword evidence="6" id="KW-1185">Reference proteome</keyword>
<dbReference type="EMBL" id="LWAE01000002">
    <property type="protein sequence ID" value="KZL92774.1"/>
    <property type="molecule type" value="Genomic_DNA"/>
</dbReference>
<comment type="similarity">
    <text evidence="3">Belongs to the flavoredoxin family.</text>
</comment>
<reference evidence="5 6" key="1">
    <citation type="submission" date="2016-04" db="EMBL/GenBank/DDBJ databases">
        <title>Genome sequence of Clostridium magnum DSM 2767.</title>
        <authorList>
            <person name="Poehlein A."/>
            <person name="Uhlig R."/>
            <person name="Fischer R."/>
            <person name="Bahl H."/>
            <person name="Daniel R."/>
        </authorList>
    </citation>
    <scope>NUCLEOTIDE SEQUENCE [LARGE SCALE GENOMIC DNA]</scope>
    <source>
        <strain evidence="5 6">DSM 2767</strain>
    </source>
</reference>
<proteinExistence type="inferred from homology"/>
<comment type="caution">
    <text evidence="5">The sequence shown here is derived from an EMBL/GenBank/DDBJ whole genome shotgun (WGS) entry which is preliminary data.</text>
</comment>
<dbReference type="GO" id="GO:0010181">
    <property type="term" value="F:FMN binding"/>
    <property type="evidence" value="ECO:0007669"/>
    <property type="project" value="InterPro"/>
</dbReference>
<evidence type="ECO:0000256" key="1">
    <source>
        <dbReference type="ARBA" id="ARBA00001917"/>
    </source>
</evidence>
<evidence type="ECO:0000256" key="2">
    <source>
        <dbReference type="ARBA" id="ARBA00022630"/>
    </source>
</evidence>
<sequence length="197" mass="22377">MEPKEECKIKKINVDYSKLYYGFPVILISFYDKDGNPNVTTLSSSFTLMDMVVLGFSRKGYAINQIKEVKDFVINIPDNSLMKEIDFCGANSGYECKKFDMVNLTPVKSKLVNAPIIEECPIAIECTLTDVIERDYYRGITNILANIKGRCISKEYLDADGQLKYSAVDNVLYVGDDKKKVYRYTQSKVSDDAQSFL</sequence>
<organism evidence="5 6">
    <name type="scientific">Clostridium magnum DSM 2767</name>
    <dbReference type="NCBI Taxonomy" id="1121326"/>
    <lineage>
        <taxon>Bacteria</taxon>
        <taxon>Bacillati</taxon>
        <taxon>Bacillota</taxon>
        <taxon>Clostridia</taxon>
        <taxon>Eubacteriales</taxon>
        <taxon>Clostridiaceae</taxon>
        <taxon>Clostridium</taxon>
    </lineage>
</organism>
<protein>
    <submittedName>
        <fullName evidence="5">Flavoredoxin</fullName>
    </submittedName>
</protein>
<dbReference type="AlphaFoldDB" id="A0A162TKU6"/>
<dbReference type="InterPro" id="IPR052174">
    <property type="entry name" value="Flavoredoxin"/>
</dbReference>
<gene>
    <name evidence="5" type="primary">flr_3</name>
    <name evidence="5" type="ORF">CLMAG_25880</name>
</gene>